<accession>A0AAE0K7J8</accession>
<organism evidence="3 4">
    <name type="scientific">Lasiosphaeria ovina</name>
    <dbReference type="NCBI Taxonomy" id="92902"/>
    <lineage>
        <taxon>Eukaryota</taxon>
        <taxon>Fungi</taxon>
        <taxon>Dikarya</taxon>
        <taxon>Ascomycota</taxon>
        <taxon>Pezizomycotina</taxon>
        <taxon>Sordariomycetes</taxon>
        <taxon>Sordariomycetidae</taxon>
        <taxon>Sordariales</taxon>
        <taxon>Lasiosphaeriaceae</taxon>
        <taxon>Lasiosphaeria</taxon>
    </lineage>
</organism>
<feature type="region of interest" description="Disordered" evidence="1">
    <location>
        <begin position="1"/>
        <end position="108"/>
    </location>
</feature>
<dbReference type="PANTHER" id="PTHR34706:SF1">
    <property type="entry name" value="VWFA DOMAIN-CONTAINING PROTEIN"/>
    <property type="match status" value="1"/>
</dbReference>
<dbReference type="Proteomes" id="UP001287356">
    <property type="component" value="Unassembled WGS sequence"/>
</dbReference>
<dbReference type="SUPFAM" id="SSF53300">
    <property type="entry name" value="vWA-like"/>
    <property type="match status" value="1"/>
</dbReference>
<dbReference type="AlphaFoldDB" id="A0AAE0K7J8"/>
<comment type="caution">
    <text evidence="3">The sequence shown here is derived from an EMBL/GenBank/DDBJ whole genome shotgun (WGS) entry which is preliminary data.</text>
</comment>
<dbReference type="Gene3D" id="3.40.50.410">
    <property type="entry name" value="von Willebrand factor, type A domain"/>
    <property type="match status" value="1"/>
</dbReference>
<evidence type="ECO:0000256" key="1">
    <source>
        <dbReference type="SAM" id="MobiDB-lite"/>
    </source>
</evidence>
<sequence length="371" mass="41069">MTSPVTNVRRSIFGSVKDKFLGSGKKSRSPSPNPFASPEQMQRPSPVSPYQSQASPVFPPPAELQGDSEAPPPSYTESTRRTAPNTPAIVLNSPRSQRGPSPTPQRLPAITRAAITSPDDIYGFLGIFDTKFLIDDSGSMAGAPWREVKEVLRAITSICTERDTDGIDVYFLNARNPLCDDNTGGFKNIKRPEEVEALFKRVKPEGITLTGTRLHNIFKPYLWEYQQLVAAAVANGENPEDIEKKPVNMIVITDGAPQDEPESVIINIAQKLDVFKAPPYQVGIQFFQVGNDSEATKALYRLDNKLQDIAGNPKLRDIVDTVSWDEDDTRVHALTAESILKVVLGAVIKRYDERPTRSNSSRIEPLSPRRR</sequence>
<dbReference type="PROSITE" id="PS50234">
    <property type="entry name" value="VWFA"/>
    <property type="match status" value="1"/>
</dbReference>
<feature type="compositionally biased region" description="Polar residues" evidence="1">
    <location>
        <begin position="39"/>
        <end position="55"/>
    </location>
</feature>
<keyword evidence="4" id="KW-1185">Reference proteome</keyword>
<proteinExistence type="predicted"/>
<dbReference type="InterPro" id="IPR036465">
    <property type="entry name" value="vWFA_dom_sf"/>
</dbReference>
<reference evidence="3" key="1">
    <citation type="journal article" date="2023" name="Mol. Phylogenet. Evol.">
        <title>Genome-scale phylogeny and comparative genomics of the fungal order Sordariales.</title>
        <authorList>
            <person name="Hensen N."/>
            <person name="Bonometti L."/>
            <person name="Westerberg I."/>
            <person name="Brannstrom I.O."/>
            <person name="Guillou S."/>
            <person name="Cros-Aarteil S."/>
            <person name="Calhoun S."/>
            <person name="Haridas S."/>
            <person name="Kuo A."/>
            <person name="Mondo S."/>
            <person name="Pangilinan J."/>
            <person name="Riley R."/>
            <person name="LaButti K."/>
            <person name="Andreopoulos B."/>
            <person name="Lipzen A."/>
            <person name="Chen C."/>
            <person name="Yan M."/>
            <person name="Daum C."/>
            <person name="Ng V."/>
            <person name="Clum A."/>
            <person name="Steindorff A."/>
            <person name="Ohm R.A."/>
            <person name="Martin F."/>
            <person name="Silar P."/>
            <person name="Natvig D.O."/>
            <person name="Lalanne C."/>
            <person name="Gautier V."/>
            <person name="Ament-Velasquez S.L."/>
            <person name="Kruys A."/>
            <person name="Hutchinson M.I."/>
            <person name="Powell A.J."/>
            <person name="Barry K."/>
            <person name="Miller A.N."/>
            <person name="Grigoriev I.V."/>
            <person name="Debuchy R."/>
            <person name="Gladieux P."/>
            <person name="Hiltunen Thoren M."/>
            <person name="Johannesson H."/>
        </authorList>
    </citation>
    <scope>NUCLEOTIDE SEQUENCE</scope>
    <source>
        <strain evidence="3">CBS 958.72</strain>
    </source>
</reference>
<gene>
    <name evidence="3" type="ORF">B0T24DRAFT_326674</name>
</gene>
<evidence type="ECO:0000313" key="3">
    <source>
        <dbReference type="EMBL" id="KAK3371589.1"/>
    </source>
</evidence>
<name>A0AAE0K7J8_9PEZI</name>
<evidence type="ECO:0000259" key="2">
    <source>
        <dbReference type="PROSITE" id="PS50234"/>
    </source>
</evidence>
<protein>
    <recommendedName>
        <fullName evidence="2">VWFA domain-containing protein</fullName>
    </recommendedName>
</protein>
<evidence type="ECO:0000313" key="4">
    <source>
        <dbReference type="Proteomes" id="UP001287356"/>
    </source>
</evidence>
<dbReference type="EMBL" id="JAULSN010000005">
    <property type="protein sequence ID" value="KAK3371589.1"/>
    <property type="molecule type" value="Genomic_DNA"/>
</dbReference>
<feature type="compositionally biased region" description="Polar residues" evidence="1">
    <location>
        <begin position="75"/>
        <end position="85"/>
    </location>
</feature>
<dbReference type="PANTHER" id="PTHR34706">
    <property type="entry name" value="SLR1338 PROTEIN"/>
    <property type="match status" value="1"/>
</dbReference>
<dbReference type="InterPro" id="IPR002035">
    <property type="entry name" value="VWF_A"/>
</dbReference>
<feature type="domain" description="VWFA" evidence="2">
    <location>
        <begin position="129"/>
        <end position="343"/>
    </location>
</feature>
<reference evidence="3" key="2">
    <citation type="submission" date="2023-06" db="EMBL/GenBank/DDBJ databases">
        <authorList>
            <consortium name="Lawrence Berkeley National Laboratory"/>
            <person name="Haridas S."/>
            <person name="Hensen N."/>
            <person name="Bonometti L."/>
            <person name="Westerberg I."/>
            <person name="Brannstrom I.O."/>
            <person name="Guillou S."/>
            <person name="Cros-Aarteil S."/>
            <person name="Calhoun S."/>
            <person name="Kuo A."/>
            <person name="Mondo S."/>
            <person name="Pangilinan J."/>
            <person name="Riley R."/>
            <person name="Labutti K."/>
            <person name="Andreopoulos B."/>
            <person name="Lipzen A."/>
            <person name="Chen C."/>
            <person name="Yanf M."/>
            <person name="Daum C."/>
            <person name="Ng V."/>
            <person name="Clum A."/>
            <person name="Steindorff A."/>
            <person name="Ohm R."/>
            <person name="Martin F."/>
            <person name="Silar P."/>
            <person name="Natvig D."/>
            <person name="Lalanne C."/>
            <person name="Gautier V."/>
            <person name="Ament-Velasquez S.L."/>
            <person name="Kruys A."/>
            <person name="Hutchinson M.I."/>
            <person name="Powell A.J."/>
            <person name="Barry K."/>
            <person name="Miller A.N."/>
            <person name="Grigoriev I.V."/>
            <person name="Debuchy R."/>
            <person name="Gladieux P."/>
            <person name="Thoren M.H."/>
            <person name="Johannesson H."/>
        </authorList>
    </citation>
    <scope>NUCLEOTIDE SEQUENCE</scope>
    <source>
        <strain evidence="3">CBS 958.72</strain>
    </source>
</reference>